<organism evidence="2 3">
    <name type="scientific">Methanobrevibacter curvatus</name>
    <dbReference type="NCBI Taxonomy" id="49547"/>
    <lineage>
        <taxon>Archaea</taxon>
        <taxon>Methanobacteriati</taxon>
        <taxon>Methanobacteriota</taxon>
        <taxon>Methanomada group</taxon>
        <taxon>Methanobacteria</taxon>
        <taxon>Methanobacteriales</taxon>
        <taxon>Methanobacteriaceae</taxon>
        <taxon>Methanobrevibacter</taxon>
    </lineage>
</organism>
<evidence type="ECO:0000256" key="1">
    <source>
        <dbReference type="SAM" id="Phobius"/>
    </source>
</evidence>
<keyword evidence="1" id="KW-0812">Transmembrane</keyword>
<keyword evidence="1" id="KW-0472">Membrane</keyword>
<dbReference type="SUPFAM" id="SSF51126">
    <property type="entry name" value="Pectin lyase-like"/>
    <property type="match status" value="1"/>
</dbReference>
<sequence length="631" mass="71180">MNFYLNNEKKLNNSLNKNSLNNSFLNNSLLNNSLLKNSLLNNSFLKNIILFSIFLCILGLILIPSSISAADYVVSPNSGMDEDYNNINDAILSINNLNDTYNQIILLDGIYNKNNDINNDISLNGSLKIIAISKENVIIDGKNNGYLFKLGENSNVVFENISFINGLNINGGAISNYGSVEFINCSFKNNQGVFGGAIANFGYLTAQNSSFISNQAIKGGGVYSIGNTTLSSSEFINNSDAIYINGKNSTITSSNILNNVKGIVIDENSNGSIVNYNRILNNTKNGYNLENYGNNTDANLNWWGVNTPTEIANYGENLKIDYWYNIEIVLNDTQSNFEKFHENDTRFYSQEESLNLKYQFTTNIPCEDNVTKLPKFNITVICPFNNTFDRDIRGFSLTWGSGTPWGLPINIFNKEYTVRAFSDNEFVLVKMIYSYSTLNGSDILFNSSKIIPITAQLNDRNNQSIKNLEVEFYLNNKSIGKNTTNKDGIAKLYYNPINTGKYEILAIFNGNDNYSSSNTTLNLNFEKIKPKANNSNKNKQEIKKIAVYYKLITKTGKNIINIYKTKANKKDAYIIKYGKLNKKLKTVKFYNKSKLIKISKITYKSLVKYLKHLKSLKSPKYVFQALKILKI</sequence>
<protein>
    <submittedName>
        <fullName evidence="2">Bacterial Ig-like domain protein</fullName>
    </submittedName>
</protein>
<dbReference type="SUPFAM" id="SSF49373">
    <property type="entry name" value="Invasin/intimin cell-adhesion fragments"/>
    <property type="match status" value="1"/>
</dbReference>
<comment type="caution">
    <text evidence="2">The sequence shown here is derived from an EMBL/GenBank/DDBJ whole genome shotgun (WGS) entry which is preliminary data.</text>
</comment>
<accession>A0A166B4B5</accession>
<dbReference type="InterPro" id="IPR013783">
    <property type="entry name" value="Ig-like_fold"/>
</dbReference>
<keyword evidence="1" id="KW-1133">Transmembrane helix</keyword>
<dbReference type="Proteomes" id="UP000077245">
    <property type="component" value="Unassembled WGS sequence"/>
</dbReference>
<keyword evidence="3" id="KW-1185">Reference proteome</keyword>
<dbReference type="InterPro" id="IPR008964">
    <property type="entry name" value="Invasin/intimin_cell_adhesion"/>
</dbReference>
<dbReference type="EMBL" id="LWMV01000160">
    <property type="protein sequence ID" value="KZX12841.1"/>
    <property type="molecule type" value="Genomic_DNA"/>
</dbReference>
<dbReference type="STRING" id="49547.MBCUR_08970"/>
<dbReference type="PATRIC" id="fig|49547.3.peg.966"/>
<name>A0A166B4B5_9EURY</name>
<evidence type="ECO:0000313" key="3">
    <source>
        <dbReference type="Proteomes" id="UP000077245"/>
    </source>
</evidence>
<dbReference type="OrthoDB" id="78464at2157"/>
<dbReference type="InterPro" id="IPR011050">
    <property type="entry name" value="Pectin_lyase_fold/virulence"/>
</dbReference>
<evidence type="ECO:0000313" key="2">
    <source>
        <dbReference type="EMBL" id="KZX12841.1"/>
    </source>
</evidence>
<feature type="transmembrane region" description="Helical" evidence="1">
    <location>
        <begin position="44"/>
        <end position="63"/>
    </location>
</feature>
<reference evidence="2 3" key="1">
    <citation type="submission" date="2016-04" db="EMBL/GenBank/DDBJ databases">
        <title>Genome sequence of Methanobrevibacter curvatus DSM 11111.</title>
        <authorList>
            <person name="Poehlein A."/>
            <person name="Seedorf H."/>
            <person name="Daniel R."/>
        </authorList>
    </citation>
    <scope>NUCLEOTIDE SEQUENCE [LARGE SCALE GENOMIC DNA]</scope>
    <source>
        <strain evidence="2 3">DSM 11111</strain>
    </source>
</reference>
<dbReference type="AlphaFoldDB" id="A0A166B4B5"/>
<dbReference type="Gene3D" id="2.60.40.10">
    <property type="entry name" value="Immunoglobulins"/>
    <property type="match status" value="1"/>
</dbReference>
<dbReference type="RefSeq" id="WP_067090743.1">
    <property type="nucleotide sequence ID" value="NZ_LWMV01000160.1"/>
</dbReference>
<gene>
    <name evidence="2" type="ORF">MBCUR_08970</name>
</gene>
<proteinExistence type="predicted"/>